<accession>A0A8S1VMR0</accession>
<dbReference type="OrthoDB" id="10373449at2759"/>
<evidence type="ECO:0000256" key="1">
    <source>
        <dbReference type="SAM" id="Coils"/>
    </source>
</evidence>
<name>A0A8S1VMR0_PAROT</name>
<protein>
    <submittedName>
        <fullName evidence="2">Uncharacterized protein</fullName>
    </submittedName>
</protein>
<dbReference type="OMA" id="CKFFWIR"/>
<comment type="caution">
    <text evidence="2">The sequence shown here is derived from an EMBL/GenBank/DDBJ whole genome shotgun (WGS) entry which is preliminary data.</text>
</comment>
<evidence type="ECO:0000313" key="2">
    <source>
        <dbReference type="EMBL" id="CAD8179268.1"/>
    </source>
</evidence>
<sequence>MQQYNWQQHLKQQERQFTNNQFEFHNVKDLQMNMSEKRTSKQNFQCIFDNIIILLKELKNRQQKIQSYVQDEIIDMNQKLDNASKQLLSAIEQFQQGEKEENHLMSTLNSSKQNFFKQQSQNPTNNKEIVQIKLQQQDSNPTSSNSFKLIASKNVTQNLQIKPPSQNLMKSNLMQVYQNTQYGNQFEQTKNMNKQAQNPISEKTQDQSANVWVPRTFMSSEKAKNTTNLDKIIITEENLDNSLLKTQNANQSSCLYCSGACYSEFISTPCYHNYHDQCLREYYKLLLQTYNQNKKLVCICNMKMPQLFISRSLKINLNSLLEIQIEIIRGKITNQIDWCVKCKFFWIRRYSDTYTKQCRMCDQNGVILIKSK</sequence>
<proteinExistence type="predicted"/>
<dbReference type="Proteomes" id="UP000683925">
    <property type="component" value="Unassembled WGS sequence"/>
</dbReference>
<evidence type="ECO:0000313" key="3">
    <source>
        <dbReference type="Proteomes" id="UP000683925"/>
    </source>
</evidence>
<keyword evidence="1" id="KW-0175">Coiled coil</keyword>
<gene>
    <name evidence="2" type="ORF">POCTA_138.1.T0720208</name>
</gene>
<dbReference type="EMBL" id="CAJJDP010000071">
    <property type="protein sequence ID" value="CAD8179268.1"/>
    <property type="molecule type" value="Genomic_DNA"/>
</dbReference>
<feature type="coiled-coil region" evidence="1">
    <location>
        <begin position="73"/>
        <end position="100"/>
    </location>
</feature>
<reference evidence="2" key="1">
    <citation type="submission" date="2021-01" db="EMBL/GenBank/DDBJ databases">
        <authorList>
            <consortium name="Genoscope - CEA"/>
            <person name="William W."/>
        </authorList>
    </citation>
    <scope>NUCLEOTIDE SEQUENCE</scope>
</reference>
<keyword evidence="3" id="KW-1185">Reference proteome</keyword>
<dbReference type="AlphaFoldDB" id="A0A8S1VMR0"/>
<organism evidence="2 3">
    <name type="scientific">Paramecium octaurelia</name>
    <dbReference type="NCBI Taxonomy" id="43137"/>
    <lineage>
        <taxon>Eukaryota</taxon>
        <taxon>Sar</taxon>
        <taxon>Alveolata</taxon>
        <taxon>Ciliophora</taxon>
        <taxon>Intramacronucleata</taxon>
        <taxon>Oligohymenophorea</taxon>
        <taxon>Peniculida</taxon>
        <taxon>Parameciidae</taxon>
        <taxon>Paramecium</taxon>
    </lineage>
</organism>